<dbReference type="AlphaFoldDB" id="A0A0A9AAD2"/>
<accession>A0A0A9AAD2</accession>
<protein>
    <submittedName>
        <fullName evidence="1">Uncharacterized protein</fullName>
    </submittedName>
</protein>
<proteinExistence type="predicted"/>
<organism evidence="1">
    <name type="scientific">Arundo donax</name>
    <name type="common">Giant reed</name>
    <name type="synonym">Donax arundinaceus</name>
    <dbReference type="NCBI Taxonomy" id="35708"/>
    <lineage>
        <taxon>Eukaryota</taxon>
        <taxon>Viridiplantae</taxon>
        <taxon>Streptophyta</taxon>
        <taxon>Embryophyta</taxon>
        <taxon>Tracheophyta</taxon>
        <taxon>Spermatophyta</taxon>
        <taxon>Magnoliopsida</taxon>
        <taxon>Liliopsida</taxon>
        <taxon>Poales</taxon>
        <taxon>Poaceae</taxon>
        <taxon>PACMAD clade</taxon>
        <taxon>Arundinoideae</taxon>
        <taxon>Arundineae</taxon>
        <taxon>Arundo</taxon>
    </lineage>
</organism>
<reference evidence="1" key="2">
    <citation type="journal article" date="2015" name="Data Brief">
        <title>Shoot transcriptome of the giant reed, Arundo donax.</title>
        <authorList>
            <person name="Barrero R.A."/>
            <person name="Guerrero F.D."/>
            <person name="Moolhuijzen P."/>
            <person name="Goolsby J.A."/>
            <person name="Tidwell J."/>
            <person name="Bellgard S.E."/>
            <person name="Bellgard M.I."/>
        </authorList>
    </citation>
    <scope>NUCLEOTIDE SEQUENCE</scope>
    <source>
        <tissue evidence="1">Shoot tissue taken approximately 20 cm above the soil surface</tissue>
    </source>
</reference>
<reference evidence="1" key="1">
    <citation type="submission" date="2014-09" db="EMBL/GenBank/DDBJ databases">
        <authorList>
            <person name="Magalhaes I.L.F."/>
            <person name="Oliveira U."/>
            <person name="Santos F.R."/>
            <person name="Vidigal T.H.D.A."/>
            <person name="Brescovit A.D."/>
            <person name="Santos A.J."/>
        </authorList>
    </citation>
    <scope>NUCLEOTIDE SEQUENCE</scope>
    <source>
        <tissue evidence="1">Shoot tissue taken approximately 20 cm above the soil surface</tissue>
    </source>
</reference>
<sequence>MAPMWLSFLGSHATQR</sequence>
<dbReference type="EMBL" id="GBRH01250982">
    <property type="protein sequence ID" value="JAD46913.1"/>
    <property type="molecule type" value="Transcribed_RNA"/>
</dbReference>
<name>A0A0A9AAD2_ARUDO</name>
<evidence type="ECO:0000313" key="1">
    <source>
        <dbReference type="EMBL" id="JAD46913.1"/>
    </source>
</evidence>